<dbReference type="PANTHER" id="PTHR43689:SF8">
    <property type="entry name" value="ALPHA_BETA-HYDROLASES SUPERFAMILY PROTEIN"/>
    <property type="match status" value="1"/>
</dbReference>
<dbReference type="InterPro" id="IPR029058">
    <property type="entry name" value="AB_hydrolase_fold"/>
</dbReference>
<evidence type="ECO:0000259" key="1">
    <source>
        <dbReference type="Pfam" id="PF12697"/>
    </source>
</evidence>
<protein>
    <submittedName>
        <fullName evidence="2">Lysophospholipase, alpha-beta hydrolase superfamily</fullName>
    </submittedName>
</protein>
<name>A0A1H1ZKP1_9ACTN</name>
<dbReference type="RefSeq" id="WP_091529200.1">
    <property type="nucleotide sequence ID" value="NZ_LT629772.1"/>
</dbReference>
<evidence type="ECO:0000313" key="2">
    <source>
        <dbReference type="EMBL" id="SDT34391.1"/>
    </source>
</evidence>
<evidence type="ECO:0000313" key="3">
    <source>
        <dbReference type="Proteomes" id="UP000199103"/>
    </source>
</evidence>
<dbReference type="AlphaFoldDB" id="A0A1H1ZKP1"/>
<gene>
    <name evidence="2" type="ORF">SAMN04489812_5292</name>
</gene>
<keyword evidence="2" id="KW-0378">Hydrolase</keyword>
<dbReference type="InterPro" id="IPR000073">
    <property type="entry name" value="AB_hydrolase_1"/>
</dbReference>
<proteinExistence type="predicted"/>
<dbReference type="Gene3D" id="3.40.50.1820">
    <property type="entry name" value="alpha/beta hydrolase"/>
    <property type="match status" value="1"/>
</dbReference>
<dbReference type="GO" id="GO:0016787">
    <property type="term" value="F:hydrolase activity"/>
    <property type="evidence" value="ECO:0007669"/>
    <property type="project" value="UniProtKB-KW"/>
</dbReference>
<dbReference type="SUPFAM" id="SSF53474">
    <property type="entry name" value="alpha/beta-Hydrolases"/>
    <property type="match status" value="1"/>
</dbReference>
<accession>A0A1H1ZKP1</accession>
<dbReference type="OrthoDB" id="9785847at2"/>
<dbReference type="PRINTS" id="PR00111">
    <property type="entry name" value="ABHYDROLASE"/>
</dbReference>
<dbReference type="Proteomes" id="UP000199103">
    <property type="component" value="Chromosome I"/>
</dbReference>
<reference evidence="2 3" key="1">
    <citation type="submission" date="2016-10" db="EMBL/GenBank/DDBJ databases">
        <authorList>
            <person name="de Groot N.N."/>
        </authorList>
    </citation>
    <scope>NUCLEOTIDE SEQUENCE [LARGE SCALE GENOMIC DNA]</scope>
    <source>
        <strain evidence="2 3">DSM 21800</strain>
    </source>
</reference>
<feature type="domain" description="AB hydrolase-1" evidence="1">
    <location>
        <begin position="91"/>
        <end position="290"/>
    </location>
</feature>
<dbReference type="PANTHER" id="PTHR43689">
    <property type="entry name" value="HYDROLASE"/>
    <property type="match status" value="1"/>
</dbReference>
<keyword evidence="3" id="KW-1185">Reference proteome</keyword>
<dbReference type="STRING" id="630515.SAMN04489812_5292"/>
<dbReference type="EMBL" id="LT629772">
    <property type="protein sequence ID" value="SDT34391.1"/>
    <property type="molecule type" value="Genomic_DNA"/>
</dbReference>
<dbReference type="Pfam" id="PF12697">
    <property type="entry name" value="Abhydrolase_6"/>
    <property type="match status" value="1"/>
</dbReference>
<sequence length="300" mass="32092">MSAGSAARKKSTTVRLQLARVALTRRAFGVLERLAPWPASRWALDLWCTLPGNAGRRRDARPGPGNRSWVESDGHRIAVETWGSDGPAAYLMHGWGGWRGQLGALVAPLVEAGYRVIAFDVPGHGDSEPGSLGRGRGNGMEFARALTDVAAVHGRPAVVIGHSFGCATAVLAIRDGLQVDRLVLIAPAVDPTTYLKAVGAVFGFGPRVFAGLHTRIERLARRPLSDFDPTTVEDPSAMPPTLLIHDRRDKEIPYAEGERLAAAWPDAELISTEGLGHQRILADPTVIARAVDFATALRAG</sequence>
<organism evidence="2 3">
    <name type="scientific">Microlunatus soli</name>
    <dbReference type="NCBI Taxonomy" id="630515"/>
    <lineage>
        <taxon>Bacteria</taxon>
        <taxon>Bacillati</taxon>
        <taxon>Actinomycetota</taxon>
        <taxon>Actinomycetes</taxon>
        <taxon>Propionibacteriales</taxon>
        <taxon>Propionibacteriaceae</taxon>
        <taxon>Microlunatus</taxon>
    </lineage>
</organism>